<sequence>MSIRHLALDLYRAQQKVDKLEKALAAASPRELAAVEDELRVARADLQLLRKMLDGEKETGLTRTRSLFSVKKR</sequence>
<dbReference type="EMBL" id="JACHEO010000024">
    <property type="protein sequence ID" value="MBB5349358.1"/>
    <property type="molecule type" value="Genomic_DNA"/>
</dbReference>
<keyword evidence="3" id="KW-1185">Reference proteome</keyword>
<dbReference type="Proteomes" id="UP000539642">
    <property type="component" value="Unassembled WGS sequence"/>
</dbReference>
<evidence type="ECO:0000313" key="3">
    <source>
        <dbReference type="Proteomes" id="UP000539642"/>
    </source>
</evidence>
<organism evidence="2 3">
    <name type="scientific">Desulfoprunum benzoelyticum</name>
    <dbReference type="NCBI Taxonomy" id="1506996"/>
    <lineage>
        <taxon>Bacteria</taxon>
        <taxon>Pseudomonadati</taxon>
        <taxon>Thermodesulfobacteriota</taxon>
        <taxon>Desulfobulbia</taxon>
        <taxon>Desulfobulbales</taxon>
        <taxon>Desulfobulbaceae</taxon>
        <taxon>Desulfoprunum</taxon>
    </lineage>
</organism>
<protein>
    <submittedName>
        <fullName evidence="2">Uncharacterized protein</fullName>
    </submittedName>
</protein>
<gene>
    <name evidence="2" type="ORF">HNQ81_003111</name>
</gene>
<reference evidence="2 3" key="1">
    <citation type="submission" date="2020-08" db="EMBL/GenBank/DDBJ databases">
        <title>Genomic Encyclopedia of Type Strains, Phase IV (KMG-IV): sequencing the most valuable type-strain genomes for metagenomic binning, comparative biology and taxonomic classification.</title>
        <authorList>
            <person name="Goeker M."/>
        </authorList>
    </citation>
    <scope>NUCLEOTIDE SEQUENCE [LARGE SCALE GENOMIC DNA]</scope>
    <source>
        <strain evidence="2 3">DSM 28570</strain>
    </source>
</reference>
<dbReference type="AlphaFoldDB" id="A0A840V3F7"/>
<proteinExistence type="predicted"/>
<feature type="coiled-coil region" evidence="1">
    <location>
        <begin position="3"/>
        <end position="52"/>
    </location>
</feature>
<keyword evidence="1" id="KW-0175">Coiled coil</keyword>
<evidence type="ECO:0000313" key="2">
    <source>
        <dbReference type="EMBL" id="MBB5349358.1"/>
    </source>
</evidence>
<dbReference type="RefSeq" id="WP_183352161.1">
    <property type="nucleotide sequence ID" value="NZ_JACHEO010000024.1"/>
</dbReference>
<accession>A0A840V3F7</accession>
<name>A0A840V3F7_9BACT</name>
<evidence type="ECO:0000256" key="1">
    <source>
        <dbReference type="SAM" id="Coils"/>
    </source>
</evidence>
<comment type="caution">
    <text evidence="2">The sequence shown here is derived from an EMBL/GenBank/DDBJ whole genome shotgun (WGS) entry which is preliminary data.</text>
</comment>